<dbReference type="EMBL" id="JAUSXV010000001">
    <property type="protein sequence ID" value="MDQ0649530.1"/>
    <property type="molecule type" value="Genomic_DNA"/>
</dbReference>
<dbReference type="Proteomes" id="UP001244427">
    <property type="component" value="Unassembled WGS sequence"/>
</dbReference>
<reference evidence="1 2" key="1">
    <citation type="submission" date="2023-07" db="EMBL/GenBank/DDBJ databases">
        <title>Comparative genomics of wheat-associated soil bacteria to identify genetic determinants of phenazine resistance.</title>
        <authorList>
            <person name="Mouncey N."/>
        </authorList>
    </citation>
    <scope>NUCLEOTIDE SEQUENCE [LARGE SCALE GENOMIC DNA]</scope>
    <source>
        <strain evidence="1 2">W4I9-1</strain>
    </source>
</reference>
<evidence type="ECO:0000313" key="2">
    <source>
        <dbReference type="Proteomes" id="UP001244427"/>
    </source>
</evidence>
<gene>
    <name evidence="1" type="ORF">QFZ53_003726</name>
</gene>
<organism evidence="1 2">
    <name type="scientific">Microbacterium natoriense</name>
    <dbReference type="NCBI Taxonomy" id="284570"/>
    <lineage>
        <taxon>Bacteria</taxon>
        <taxon>Bacillati</taxon>
        <taxon>Actinomycetota</taxon>
        <taxon>Actinomycetes</taxon>
        <taxon>Micrococcales</taxon>
        <taxon>Microbacteriaceae</taxon>
        <taxon>Microbacterium</taxon>
    </lineage>
</organism>
<dbReference type="AlphaFoldDB" id="A0AAW8F188"/>
<sequence length="107" mass="11728">MLKAPGPLIINPLIYAELSIRFGSEHALDSALHPLSIRRDPLPYEAGFLAGIAFVEYRRRGGSRTSTLPGFFINAHAAMTGLRLLSRDASRYNAYFPELALISPRGG</sequence>
<dbReference type="RefSeq" id="WP_307298942.1">
    <property type="nucleotide sequence ID" value="NZ_JAUSXV010000001.1"/>
</dbReference>
<accession>A0AAW8F188</accession>
<evidence type="ECO:0000313" key="1">
    <source>
        <dbReference type="EMBL" id="MDQ0649530.1"/>
    </source>
</evidence>
<protein>
    <submittedName>
        <fullName evidence="1">Nucleic acid-binding protein</fullName>
    </submittedName>
</protein>
<keyword evidence="2" id="KW-1185">Reference proteome</keyword>
<proteinExistence type="predicted"/>
<comment type="caution">
    <text evidence="1">The sequence shown here is derived from an EMBL/GenBank/DDBJ whole genome shotgun (WGS) entry which is preliminary data.</text>
</comment>
<name>A0AAW8F188_9MICO</name>